<feature type="chain" id="PRO_5045180229" description="TonB C-terminal domain-containing protein" evidence="1">
    <location>
        <begin position="21"/>
        <end position="653"/>
    </location>
</feature>
<dbReference type="Gene3D" id="1.25.40.10">
    <property type="entry name" value="Tetratricopeptide repeat domain"/>
    <property type="match status" value="1"/>
</dbReference>
<dbReference type="Gene3D" id="3.30.2420.10">
    <property type="entry name" value="TonB"/>
    <property type="match status" value="1"/>
</dbReference>
<evidence type="ECO:0000313" key="3">
    <source>
        <dbReference type="EMBL" id="MFC3580586.1"/>
    </source>
</evidence>
<dbReference type="Proteomes" id="UP001595713">
    <property type="component" value="Unassembled WGS sequence"/>
</dbReference>
<feature type="signal peptide" evidence="1">
    <location>
        <begin position="1"/>
        <end position="20"/>
    </location>
</feature>
<dbReference type="EMBL" id="JBHRXP010000004">
    <property type="protein sequence ID" value="MFC3580586.1"/>
    <property type="molecule type" value="Genomic_DNA"/>
</dbReference>
<dbReference type="InterPro" id="IPR011990">
    <property type="entry name" value="TPR-like_helical_dom_sf"/>
</dbReference>
<accession>A0ABV7SWU9</accession>
<feature type="domain" description="TonB C-terminal" evidence="2">
    <location>
        <begin position="563"/>
        <end position="653"/>
    </location>
</feature>
<name>A0ABV7SWU9_9SPHN</name>
<organism evidence="3 4">
    <name type="scientific">Sphingomonas hylomeconis</name>
    <dbReference type="NCBI Taxonomy" id="1395958"/>
    <lineage>
        <taxon>Bacteria</taxon>
        <taxon>Pseudomonadati</taxon>
        <taxon>Pseudomonadota</taxon>
        <taxon>Alphaproteobacteria</taxon>
        <taxon>Sphingomonadales</taxon>
        <taxon>Sphingomonadaceae</taxon>
        <taxon>Sphingomonas</taxon>
    </lineage>
</organism>
<keyword evidence="1" id="KW-0732">Signal</keyword>
<dbReference type="RefSeq" id="WP_261294842.1">
    <property type="nucleotide sequence ID" value="NZ_JANQBK010000011.1"/>
</dbReference>
<gene>
    <name evidence="3" type="ORF">ACFONA_10470</name>
</gene>
<sequence>MGRRSILMLATIAGMASAAAAQQPASSVQQDFEAAAALHDKDDFAGALARWQALETRAAKNVRSRSLVQLRKGQTLLALDRKDEAVAATRLGLAALPSSDATLRNDRFVAFLTLGRVAEASLDYASAAEAYDDAEKLATGPGDKLIALRGLIQATTFVDPNRAGPAIGRAELLVATDTDKAVKAVIKRLKGQLLLNQGAFELSRKASGEAVQLLGGLTERTRIDDVPVRSNYAIAALLAGDKEDARRYLAMTGAGRLSKGSFDPALQMKVPECGGESGLKPADMAVVEFTIDDDGVVRISAPVYAAGGGGTALEFARATRGWSWSPEQVKQMPLFFRNRVRVELRCSTAFERPSIGTYLDGELGAWLTDRKVAMPPMLSGSDAGMLPQLRVQLAAAEAAGGADALALVPILHQLTHSSVVAREEINVLARRELAIAVAHGAPPPARLAIETIVWQSDLAEGWKPEPYVRTVTPALGATAYAGDAVARSALRLLLADAGRKNETRSRQLLTEIGKDPALPANHPLRVGALIRLASLEKDAGNAAAAAAAFTQSGLSARQCALVDSAPRFLGVTAGPSAFPMEAQQWGFEGFTSTQFDVSADGRVVNQRVVVAYPPFVFTEAGTGIMKTARYEKSYRPEGGLGCGGEMRRVRFSL</sequence>
<dbReference type="InterPro" id="IPR037682">
    <property type="entry name" value="TonB_C"/>
</dbReference>
<dbReference type="PROSITE" id="PS52015">
    <property type="entry name" value="TONB_CTD"/>
    <property type="match status" value="1"/>
</dbReference>
<keyword evidence="4" id="KW-1185">Reference proteome</keyword>
<evidence type="ECO:0000313" key="4">
    <source>
        <dbReference type="Proteomes" id="UP001595713"/>
    </source>
</evidence>
<dbReference type="SUPFAM" id="SSF48452">
    <property type="entry name" value="TPR-like"/>
    <property type="match status" value="1"/>
</dbReference>
<evidence type="ECO:0000256" key="1">
    <source>
        <dbReference type="SAM" id="SignalP"/>
    </source>
</evidence>
<proteinExistence type="predicted"/>
<reference evidence="4" key="1">
    <citation type="journal article" date="2019" name="Int. J. Syst. Evol. Microbiol.">
        <title>The Global Catalogue of Microorganisms (GCM) 10K type strain sequencing project: providing services to taxonomists for standard genome sequencing and annotation.</title>
        <authorList>
            <consortium name="The Broad Institute Genomics Platform"/>
            <consortium name="The Broad Institute Genome Sequencing Center for Infectious Disease"/>
            <person name="Wu L."/>
            <person name="Ma J."/>
        </authorList>
    </citation>
    <scope>NUCLEOTIDE SEQUENCE [LARGE SCALE GENOMIC DNA]</scope>
    <source>
        <strain evidence="4">KCTC 42739</strain>
    </source>
</reference>
<comment type="caution">
    <text evidence="3">The sequence shown here is derived from an EMBL/GenBank/DDBJ whole genome shotgun (WGS) entry which is preliminary data.</text>
</comment>
<protein>
    <recommendedName>
        <fullName evidence="2">TonB C-terminal domain-containing protein</fullName>
    </recommendedName>
</protein>
<evidence type="ECO:0000259" key="2">
    <source>
        <dbReference type="PROSITE" id="PS52015"/>
    </source>
</evidence>
<dbReference type="SUPFAM" id="SSF74653">
    <property type="entry name" value="TolA/TonB C-terminal domain"/>
    <property type="match status" value="1"/>
</dbReference>